<dbReference type="KEGG" id="kfl:Kfla_3495"/>
<name>D2PLX3_KRIFD</name>
<dbReference type="eggNOG" id="COG0702">
    <property type="taxonomic scope" value="Bacteria"/>
</dbReference>
<sequence length="273" mass="28793">MTVLVTGVTGKIGGGVAAALRRGGVAVRAASSRPEQAAGRPYDVVAVDLTRPETLRPALHGVRSCFLYPSTESAEGVVAELRAADVEQVVLLSSASVLLPAAGVIAAEHRAAEEVYRAGGLPLTILRPDVFATNALDWVEPIQAGEVALPYPAAQVAVVHENDVVDAAVALLNDTRHVGQDYTLTGPESITQAEQIETMAAALRTPVKIRELTGDEWRATVPYLPTPVVDALLSIWAEADGSPRDVTRTVRAITGQEPRTFAQWAGETLRPAA</sequence>
<evidence type="ECO:0000313" key="2">
    <source>
        <dbReference type="EMBL" id="ADB32553.1"/>
    </source>
</evidence>
<dbReference type="OrthoDB" id="5510591at2"/>
<reference evidence="3" key="1">
    <citation type="submission" date="2009-09" db="EMBL/GenBank/DDBJ databases">
        <title>The complete genome of Kribbella flavida DSM 17836.</title>
        <authorList>
            <consortium name="US DOE Joint Genome Institute (JGI-PGF)"/>
            <person name="Lucas S."/>
            <person name="Copeland A."/>
            <person name="Lapidus A."/>
            <person name="Glavina del Rio T."/>
            <person name="Dalin E."/>
            <person name="Tice H."/>
            <person name="Bruce D."/>
            <person name="Goodwin L."/>
            <person name="Pitluck S."/>
            <person name="Kyrpides N."/>
            <person name="Mavromatis K."/>
            <person name="Ivanova N."/>
            <person name="Saunders E."/>
            <person name="Brettin T."/>
            <person name="Detter J.C."/>
            <person name="Han C."/>
            <person name="Larimer F."/>
            <person name="Land M."/>
            <person name="Hauser L."/>
            <person name="Markowitz V."/>
            <person name="Cheng J.-F."/>
            <person name="Hugenholtz P."/>
            <person name="Woyke T."/>
            <person name="Wu D."/>
            <person name="Pukall R."/>
            <person name="Klenk H.-P."/>
            <person name="Eisen J.A."/>
        </authorList>
    </citation>
    <scope>NUCLEOTIDE SEQUENCE [LARGE SCALE GENOMIC DNA]</scope>
    <source>
        <strain evidence="3">DSM 17836 / JCM 10339 / NBRC 14399</strain>
    </source>
</reference>
<accession>D2PLX3</accession>
<dbReference type="HOGENOM" id="CLU_007383_10_6_11"/>
<dbReference type="Proteomes" id="UP000007967">
    <property type="component" value="Chromosome"/>
</dbReference>
<dbReference type="InterPro" id="IPR036291">
    <property type="entry name" value="NAD(P)-bd_dom_sf"/>
</dbReference>
<reference evidence="2 3" key="2">
    <citation type="journal article" date="2010" name="Stand. Genomic Sci.">
        <title>Complete genome sequence of Kribbella flavida type strain (IFO 14399).</title>
        <authorList>
            <person name="Pukall R."/>
            <person name="Lapidus A."/>
            <person name="Glavina Del Rio T."/>
            <person name="Copeland A."/>
            <person name="Tice H."/>
            <person name="Cheng J.-F."/>
            <person name="Lucas S."/>
            <person name="Chen F."/>
            <person name="Nolan M."/>
            <person name="LaButti K."/>
            <person name="Pati A."/>
            <person name="Ivanova N."/>
            <person name="Mavrommatis K."/>
            <person name="Mikhailova N."/>
            <person name="Pitluck S."/>
            <person name="Bruce D."/>
            <person name="Goodwin L."/>
            <person name="Land M."/>
            <person name="Hauser L."/>
            <person name="Chang Y.-J."/>
            <person name="Jeffries C.D."/>
            <person name="Chen A."/>
            <person name="Palaniappan K."/>
            <person name="Chain P."/>
            <person name="Rohde M."/>
            <person name="Goeker M."/>
            <person name="Bristow J."/>
            <person name="Eisen J.A."/>
            <person name="Markowitz V."/>
            <person name="Hugenholtz P."/>
            <person name="Kyrpides N.C."/>
            <person name="Klenk H.-P."/>
            <person name="Brettin T."/>
        </authorList>
    </citation>
    <scope>NUCLEOTIDE SEQUENCE [LARGE SCALE GENOMIC DNA]</scope>
    <source>
        <strain evidence="3">DSM 17836 / JCM 10339 / NBRC 14399</strain>
    </source>
</reference>
<dbReference type="PANTHER" id="PTHR43162:SF1">
    <property type="entry name" value="PRESTALK A DIFFERENTIATION PROTEIN A"/>
    <property type="match status" value="1"/>
</dbReference>
<dbReference type="RefSeq" id="WP_012921109.1">
    <property type="nucleotide sequence ID" value="NC_013729.1"/>
</dbReference>
<dbReference type="AlphaFoldDB" id="D2PLX3"/>
<dbReference type="Pfam" id="PF13460">
    <property type="entry name" value="NAD_binding_10"/>
    <property type="match status" value="1"/>
</dbReference>
<dbReference type="STRING" id="479435.Kfla_3495"/>
<proteinExistence type="predicted"/>
<organism evidence="2 3">
    <name type="scientific">Kribbella flavida (strain DSM 17836 / JCM 10339 / NBRC 14399)</name>
    <dbReference type="NCBI Taxonomy" id="479435"/>
    <lineage>
        <taxon>Bacteria</taxon>
        <taxon>Bacillati</taxon>
        <taxon>Actinomycetota</taxon>
        <taxon>Actinomycetes</taxon>
        <taxon>Propionibacteriales</taxon>
        <taxon>Kribbellaceae</taxon>
        <taxon>Kribbella</taxon>
    </lineage>
</organism>
<evidence type="ECO:0000259" key="1">
    <source>
        <dbReference type="Pfam" id="PF13460"/>
    </source>
</evidence>
<dbReference type="EMBL" id="CP001736">
    <property type="protein sequence ID" value="ADB32553.1"/>
    <property type="molecule type" value="Genomic_DNA"/>
</dbReference>
<dbReference type="InterPro" id="IPR016040">
    <property type="entry name" value="NAD(P)-bd_dom"/>
</dbReference>
<gene>
    <name evidence="2" type="ordered locus">Kfla_3495</name>
</gene>
<protein>
    <submittedName>
        <fullName evidence="2">NmrA family protein</fullName>
    </submittedName>
</protein>
<dbReference type="PANTHER" id="PTHR43162">
    <property type="match status" value="1"/>
</dbReference>
<dbReference type="InterPro" id="IPR051604">
    <property type="entry name" value="Ergot_Alk_Oxidoreductase"/>
</dbReference>
<keyword evidence="3" id="KW-1185">Reference proteome</keyword>
<dbReference type="SUPFAM" id="SSF51735">
    <property type="entry name" value="NAD(P)-binding Rossmann-fold domains"/>
    <property type="match status" value="1"/>
</dbReference>
<feature type="domain" description="NAD(P)-binding" evidence="1">
    <location>
        <begin position="7"/>
        <end position="174"/>
    </location>
</feature>
<evidence type="ECO:0000313" key="3">
    <source>
        <dbReference type="Proteomes" id="UP000007967"/>
    </source>
</evidence>
<dbReference type="Gene3D" id="3.40.50.720">
    <property type="entry name" value="NAD(P)-binding Rossmann-like Domain"/>
    <property type="match status" value="1"/>
</dbReference>